<evidence type="ECO:0000256" key="3">
    <source>
        <dbReference type="ARBA" id="ARBA00023002"/>
    </source>
</evidence>
<dbReference type="Pfam" id="PF00106">
    <property type="entry name" value="adh_short"/>
    <property type="match status" value="1"/>
</dbReference>
<dbReference type="STRING" id="1824.SAMN05444423_1011575"/>
<dbReference type="EMBL" id="BAFO02000023">
    <property type="protein sequence ID" value="GAD84259.1"/>
    <property type="molecule type" value="Genomic_DNA"/>
</dbReference>
<reference evidence="5 6" key="1">
    <citation type="journal article" date="2014" name="BMC Genomics">
        <title>Genome based analysis of type-I polyketide synthase and nonribosomal peptide synthetase gene clusters in seven strains of five representative Nocardia species.</title>
        <authorList>
            <person name="Komaki H."/>
            <person name="Ichikawa N."/>
            <person name="Hosoyama A."/>
            <person name="Takahashi-Nakaguchi A."/>
            <person name="Matsuzawa T."/>
            <person name="Suzuki K."/>
            <person name="Fujita N."/>
            <person name="Gonoi T."/>
        </authorList>
    </citation>
    <scope>NUCLEOTIDE SEQUENCE [LARGE SCALE GENOMIC DNA]</scope>
    <source>
        <strain evidence="5 6">NBRC 15531</strain>
    </source>
</reference>
<name>U5EGI2_NOCAS</name>
<comment type="caution">
    <text evidence="5">The sequence shown here is derived from an EMBL/GenBank/DDBJ whole genome shotgun (WGS) entry which is preliminary data.</text>
</comment>
<dbReference type="CDD" id="cd05324">
    <property type="entry name" value="carb_red_PTCR-like_SDR_c"/>
    <property type="match status" value="1"/>
</dbReference>
<dbReference type="eggNOG" id="COG1028">
    <property type="taxonomic scope" value="Bacteria"/>
</dbReference>
<dbReference type="GeneID" id="91519400"/>
<dbReference type="InterPro" id="IPR002347">
    <property type="entry name" value="SDR_fam"/>
</dbReference>
<comment type="similarity">
    <text evidence="1 4">Belongs to the short-chain dehydrogenases/reductases (SDR) family.</text>
</comment>
<sequence>MTQTIALVTGGNKGLGRETVRRLGGLGWQVFLAARDVGRGTRAAAEFVADGLDVRFVPLDVTSDESVAAAAETVRAGAGRLDVLINNAAVAGSRTAPGDTVPDELREVFETNVFGPIRVTNAFLPLLRASGHPRIVMVSSGVGSIATISEPRFAGLLPPALGYPSSKAALNMVTVMYARELTGMRVNAVDPGYTATDLNGHSGFQTVTEGTDAVVALATADRDGPTGGFFDRTGPTSW</sequence>
<dbReference type="Gene3D" id="3.40.50.720">
    <property type="entry name" value="NAD(P)-binding Rossmann-like Domain"/>
    <property type="match status" value="1"/>
</dbReference>
<dbReference type="PRINTS" id="PR00081">
    <property type="entry name" value="GDHRDH"/>
</dbReference>
<evidence type="ECO:0000313" key="6">
    <source>
        <dbReference type="Proteomes" id="UP000017048"/>
    </source>
</evidence>
<dbReference type="InterPro" id="IPR045313">
    <property type="entry name" value="CBR1-like"/>
</dbReference>
<dbReference type="Proteomes" id="UP000017048">
    <property type="component" value="Unassembled WGS sequence"/>
</dbReference>
<dbReference type="PANTHER" id="PTHR43490:SF99">
    <property type="entry name" value="SHORT-CHAIN DEHYDROGENASE_REDUCTASE"/>
    <property type="match status" value="1"/>
</dbReference>
<organism evidence="5 6">
    <name type="scientific">Nocardia asteroides NBRC 15531</name>
    <dbReference type="NCBI Taxonomy" id="1110697"/>
    <lineage>
        <taxon>Bacteria</taxon>
        <taxon>Bacillati</taxon>
        <taxon>Actinomycetota</taxon>
        <taxon>Actinomycetes</taxon>
        <taxon>Mycobacteriales</taxon>
        <taxon>Nocardiaceae</taxon>
        <taxon>Nocardia</taxon>
    </lineage>
</organism>
<gene>
    <name evidence="5" type="ORF">NCAST_23_00170</name>
</gene>
<dbReference type="PANTHER" id="PTHR43490">
    <property type="entry name" value="(+)-NEOMENTHOL DEHYDROGENASE"/>
    <property type="match status" value="1"/>
</dbReference>
<evidence type="ECO:0000256" key="4">
    <source>
        <dbReference type="RuleBase" id="RU000363"/>
    </source>
</evidence>
<accession>U5EGI2</accession>
<evidence type="ECO:0000256" key="2">
    <source>
        <dbReference type="ARBA" id="ARBA00022857"/>
    </source>
</evidence>
<dbReference type="OrthoDB" id="9781117at2"/>
<dbReference type="InterPro" id="IPR036291">
    <property type="entry name" value="NAD(P)-bd_dom_sf"/>
</dbReference>
<protein>
    <submittedName>
        <fullName evidence="5">Oxidoreductase</fullName>
    </submittedName>
</protein>
<dbReference type="AlphaFoldDB" id="U5EGI2"/>
<proteinExistence type="inferred from homology"/>
<dbReference type="GO" id="GO:0016616">
    <property type="term" value="F:oxidoreductase activity, acting on the CH-OH group of donors, NAD or NADP as acceptor"/>
    <property type="evidence" value="ECO:0007669"/>
    <property type="project" value="InterPro"/>
</dbReference>
<keyword evidence="6" id="KW-1185">Reference proteome</keyword>
<dbReference type="SUPFAM" id="SSF51735">
    <property type="entry name" value="NAD(P)-binding Rossmann-fold domains"/>
    <property type="match status" value="1"/>
</dbReference>
<evidence type="ECO:0000313" key="5">
    <source>
        <dbReference type="EMBL" id="GAD84259.1"/>
    </source>
</evidence>
<keyword evidence="2" id="KW-0521">NADP</keyword>
<dbReference type="PRINTS" id="PR00080">
    <property type="entry name" value="SDRFAMILY"/>
</dbReference>
<evidence type="ECO:0000256" key="1">
    <source>
        <dbReference type="ARBA" id="ARBA00006484"/>
    </source>
</evidence>
<keyword evidence="3" id="KW-0560">Oxidoreductase</keyword>
<dbReference type="RefSeq" id="WP_022566323.1">
    <property type="nucleotide sequence ID" value="NZ_BAFO02000023.1"/>
</dbReference>